<proteinExistence type="predicted"/>
<sequence length="341" mass="40696">MKMDNYTKNALWICWTRGDDEVELTDEEFFDPDDENLIDKDGVAEIFRIKTVIFKFETPICKAFNEFNYLLKIDTDLLTSDILGLKTYEEFKDEWMNEWSNGIPWVPEEPWSENGIHVDDIHHICEHFRFKNGKDKWPTYNSNDEGFCNVGDLLGMFRVGYMTYFEDYKWSWGDATHGVINFCAWLKRRFGNFHELDYELLVKLEECWWKIKDHECSPFTNWRNHICGLYANANLQATYDPYLDVYRVFGRNSRASSDRDIQDIKEPRNNHDMEDFESNMARNDAPYYSNEEKEQQNEERCELFDDPAQDPPVCKIERFEVIKYSFGPAEKFIAIKKTRAQ</sequence>
<evidence type="ECO:0000313" key="1">
    <source>
        <dbReference type="EMBL" id="GEU48966.1"/>
    </source>
</evidence>
<accession>A0A6L2KHU5</accession>
<name>A0A6L2KHU5_TANCI</name>
<protein>
    <submittedName>
        <fullName evidence="1">Uncharacterized protein</fullName>
    </submittedName>
</protein>
<organism evidence="1">
    <name type="scientific">Tanacetum cinerariifolium</name>
    <name type="common">Dalmatian daisy</name>
    <name type="synonym">Chrysanthemum cinerariifolium</name>
    <dbReference type="NCBI Taxonomy" id="118510"/>
    <lineage>
        <taxon>Eukaryota</taxon>
        <taxon>Viridiplantae</taxon>
        <taxon>Streptophyta</taxon>
        <taxon>Embryophyta</taxon>
        <taxon>Tracheophyta</taxon>
        <taxon>Spermatophyta</taxon>
        <taxon>Magnoliopsida</taxon>
        <taxon>eudicotyledons</taxon>
        <taxon>Gunneridae</taxon>
        <taxon>Pentapetalae</taxon>
        <taxon>asterids</taxon>
        <taxon>campanulids</taxon>
        <taxon>Asterales</taxon>
        <taxon>Asteraceae</taxon>
        <taxon>Asteroideae</taxon>
        <taxon>Anthemideae</taxon>
        <taxon>Anthemidinae</taxon>
        <taxon>Tanacetum</taxon>
    </lineage>
</organism>
<dbReference type="AlphaFoldDB" id="A0A6L2KHU5"/>
<gene>
    <name evidence="1" type="ORF">Tci_020944</name>
</gene>
<comment type="caution">
    <text evidence="1">The sequence shown here is derived from an EMBL/GenBank/DDBJ whole genome shotgun (WGS) entry which is preliminary data.</text>
</comment>
<dbReference type="EMBL" id="BKCJ010002497">
    <property type="protein sequence ID" value="GEU48966.1"/>
    <property type="molecule type" value="Genomic_DNA"/>
</dbReference>
<reference evidence="1" key="1">
    <citation type="journal article" date="2019" name="Sci. Rep.">
        <title>Draft genome of Tanacetum cinerariifolium, the natural source of mosquito coil.</title>
        <authorList>
            <person name="Yamashiro T."/>
            <person name="Shiraishi A."/>
            <person name="Satake H."/>
            <person name="Nakayama K."/>
        </authorList>
    </citation>
    <scope>NUCLEOTIDE SEQUENCE</scope>
</reference>